<keyword evidence="1" id="KW-1185">Reference proteome</keyword>
<protein>
    <submittedName>
        <fullName evidence="2">Secreted protein</fullName>
    </submittedName>
</protein>
<sequence length="80" mass="9002">MNYCAIIFATVCSSYIFANADTHVPVQANCEYLYYIFVKHLKCFYLINSLLIIILHEEGLDAKGFSRDLIVTAIVCVGFG</sequence>
<accession>A0A1I7WPB4</accession>
<proteinExistence type="predicted"/>
<dbReference type="Proteomes" id="UP000095283">
    <property type="component" value="Unplaced"/>
</dbReference>
<name>A0A1I7WPB4_HETBA</name>
<reference evidence="2" key="1">
    <citation type="submission" date="2016-11" db="UniProtKB">
        <authorList>
            <consortium name="WormBaseParasite"/>
        </authorList>
    </citation>
    <scope>IDENTIFICATION</scope>
</reference>
<evidence type="ECO:0000313" key="1">
    <source>
        <dbReference type="Proteomes" id="UP000095283"/>
    </source>
</evidence>
<dbReference type="WBParaSite" id="Hba_06994">
    <property type="protein sequence ID" value="Hba_06994"/>
    <property type="gene ID" value="Hba_06994"/>
</dbReference>
<evidence type="ECO:0000313" key="2">
    <source>
        <dbReference type="WBParaSite" id="Hba_06994"/>
    </source>
</evidence>
<organism evidence="1 2">
    <name type="scientific">Heterorhabditis bacteriophora</name>
    <name type="common">Entomopathogenic nematode worm</name>
    <dbReference type="NCBI Taxonomy" id="37862"/>
    <lineage>
        <taxon>Eukaryota</taxon>
        <taxon>Metazoa</taxon>
        <taxon>Ecdysozoa</taxon>
        <taxon>Nematoda</taxon>
        <taxon>Chromadorea</taxon>
        <taxon>Rhabditida</taxon>
        <taxon>Rhabditina</taxon>
        <taxon>Rhabditomorpha</taxon>
        <taxon>Strongyloidea</taxon>
        <taxon>Heterorhabditidae</taxon>
        <taxon>Heterorhabditis</taxon>
    </lineage>
</organism>
<dbReference type="AlphaFoldDB" id="A0A1I7WPB4"/>